<dbReference type="AlphaFoldDB" id="A0AAV2RIJ0"/>
<dbReference type="Proteomes" id="UP001497623">
    <property type="component" value="Unassembled WGS sequence"/>
</dbReference>
<evidence type="ECO:0000313" key="7">
    <source>
        <dbReference type="EMBL" id="CAL4123762.1"/>
    </source>
</evidence>
<keyword evidence="1" id="KW-0479">Metal-binding</keyword>
<dbReference type="GO" id="GO:0008270">
    <property type="term" value="F:zinc ion binding"/>
    <property type="evidence" value="ECO:0007669"/>
    <property type="project" value="UniProtKB-KW"/>
</dbReference>
<dbReference type="SUPFAM" id="SSF57845">
    <property type="entry name" value="B-box zinc-binding domain"/>
    <property type="match status" value="1"/>
</dbReference>
<keyword evidence="8" id="KW-1185">Reference proteome</keyword>
<dbReference type="PROSITE" id="PS50119">
    <property type="entry name" value="ZF_BBOX"/>
    <property type="match status" value="1"/>
</dbReference>
<evidence type="ECO:0000256" key="3">
    <source>
        <dbReference type="ARBA" id="ARBA00022833"/>
    </source>
</evidence>
<keyword evidence="2 4" id="KW-0863">Zinc-finger</keyword>
<feature type="non-terminal residue" evidence="7">
    <location>
        <position position="1"/>
    </location>
</feature>
<evidence type="ECO:0000259" key="5">
    <source>
        <dbReference type="PROSITE" id="PS50089"/>
    </source>
</evidence>
<dbReference type="PANTHER" id="PTHR47156:SF10">
    <property type="entry name" value="E3 UBIQUITIN-PROTEIN LIGASE TRIM-21-RELATED"/>
    <property type="match status" value="1"/>
</dbReference>
<evidence type="ECO:0000256" key="1">
    <source>
        <dbReference type="ARBA" id="ARBA00022723"/>
    </source>
</evidence>
<dbReference type="SMART" id="SM00184">
    <property type="entry name" value="RING"/>
    <property type="match status" value="1"/>
</dbReference>
<evidence type="ECO:0000259" key="6">
    <source>
        <dbReference type="PROSITE" id="PS50119"/>
    </source>
</evidence>
<evidence type="ECO:0000313" key="8">
    <source>
        <dbReference type="Proteomes" id="UP001497623"/>
    </source>
</evidence>
<dbReference type="InterPro" id="IPR013083">
    <property type="entry name" value="Znf_RING/FYVE/PHD"/>
</dbReference>
<dbReference type="InterPro" id="IPR001841">
    <property type="entry name" value="Znf_RING"/>
</dbReference>
<gene>
    <name evidence="7" type="ORF">MNOR_LOCUS24118</name>
</gene>
<dbReference type="PROSITE" id="PS00518">
    <property type="entry name" value="ZF_RING_1"/>
    <property type="match status" value="1"/>
</dbReference>
<comment type="caution">
    <text evidence="7">The sequence shown here is derived from an EMBL/GenBank/DDBJ whole genome shotgun (WGS) entry which is preliminary data.</text>
</comment>
<protein>
    <submittedName>
        <fullName evidence="7">Uncharacterized protein</fullName>
    </submittedName>
</protein>
<dbReference type="PROSITE" id="PS50089">
    <property type="entry name" value="ZF_RING_2"/>
    <property type="match status" value="1"/>
</dbReference>
<evidence type="ECO:0000256" key="4">
    <source>
        <dbReference type="PROSITE-ProRule" id="PRU00024"/>
    </source>
</evidence>
<feature type="domain" description="B box-type" evidence="6">
    <location>
        <begin position="93"/>
        <end position="135"/>
    </location>
</feature>
<evidence type="ECO:0000256" key="2">
    <source>
        <dbReference type="ARBA" id="ARBA00022771"/>
    </source>
</evidence>
<feature type="domain" description="RING-type" evidence="5">
    <location>
        <begin position="7"/>
        <end position="50"/>
    </location>
</feature>
<dbReference type="InterPro" id="IPR000315">
    <property type="entry name" value="Znf_B-box"/>
</dbReference>
<dbReference type="PANTHER" id="PTHR47156">
    <property type="entry name" value="PROTEIN CBG20824"/>
    <property type="match status" value="1"/>
</dbReference>
<name>A0AAV2RIJ0_MEGNR</name>
<reference evidence="7 8" key="1">
    <citation type="submission" date="2024-05" db="EMBL/GenBank/DDBJ databases">
        <authorList>
            <person name="Wallberg A."/>
        </authorList>
    </citation>
    <scope>NUCLEOTIDE SEQUENCE [LARGE SCALE GENOMIC DNA]</scope>
</reference>
<dbReference type="SUPFAM" id="SSF57850">
    <property type="entry name" value="RING/U-box"/>
    <property type="match status" value="1"/>
</dbReference>
<sequence>RMDLPECKICHVPYDESEHRPRHAPCGHGLCTACIRTLIKDNILECPTCRQTNNFNTPDDLPINYDLIDVIRMLQTINIPSEKETIVRESEASNNEVCSVHCEVISHWCQTCQMWICADCLESHSTVIGCSTITSIKALETMKHKQIKDINALVFAFEEDTQYLSSQLEHHIKLAKKHDEEANKFRNLIEEGKIHKENLLESKTLINSANSPNIVTHRMKEVAQRKQILRSWSVKNLGKHSPLGLLKELKSKEVYVETVIKYQKRFAKLSQHKESIHVHPFLKQGVSDGCISTPFNLLQKMIPDAPLVFMEMSIGDAVIGLVRIRLDKNLPFISDHIVQIFTGQKGSTLSGRRFNNRGDIGLYINFLPFSEYEFTPDKNGTSTAKQGQVTGQFKMNYLSSIYLHTSMTAHAYGSDYHVFGHVEEGMGVIQACLGKNKSIVKISDCGLVIGQE</sequence>
<dbReference type="InterPro" id="IPR052667">
    <property type="entry name" value="E3_ubiquitin-ligase_RING"/>
</dbReference>
<dbReference type="Pfam" id="PF00097">
    <property type="entry name" value="zf-C3HC4"/>
    <property type="match status" value="1"/>
</dbReference>
<accession>A0AAV2RIJ0</accession>
<dbReference type="InterPro" id="IPR017907">
    <property type="entry name" value="Znf_RING_CS"/>
</dbReference>
<organism evidence="7 8">
    <name type="scientific">Meganyctiphanes norvegica</name>
    <name type="common">Northern krill</name>
    <name type="synonym">Thysanopoda norvegica</name>
    <dbReference type="NCBI Taxonomy" id="48144"/>
    <lineage>
        <taxon>Eukaryota</taxon>
        <taxon>Metazoa</taxon>
        <taxon>Ecdysozoa</taxon>
        <taxon>Arthropoda</taxon>
        <taxon>Crustacea</taxon>
        <taxon>Multicrustacea</taxon>
        <taxon>Malacostraca</taxon>
        <taxon>Eumalacostraca</taxon>
        <taxon>Eucarida</taxon>
        <taxon>Euphausiacea</taxon>
        <taxon>Euphausiidae</taxon>
        <taxon>Meganyctiphanes</taxon>
    </lineage>
</organism>
<dbReference type="Gene3D" id="3.30.40.10">
    <property type="entry name" value="Zinc/RING finger domain, C3HC4 (zinc finger)"/>
    <property type="match status" value="1"/>
</dbReference>
<dbReference type="InterPro" id="IPR018957">
    <property type="entry name" value="Znf_C3HC4_RING-type"/>
</dbReference>
<keyword evidence="3" id="KW-0862">Zinc</keyword>
<proteinExistence type="predicted"/>
<dbReference type="EMBL" id="CAXKWB010021852">
    <property type="protein sequence ID" value="CAL4123762.1"/>
    <property type="molecule type" value="Genomic_DNA"/>
</dbReference>